<evidence type="ECO:0000256" key="1">
    <source>
        <dbReference type="ARBA" id="ARBA00004141"/>
    </source>
</evidence>
<evidence type="ECO:0000313" key="18">
    <source>
        <dbReference type="EMBL" id="BDY11857.1"/>
    </source>
</evidence>
<gene>
    <name evidence="18" type="primary">pgsA</name>
    <name evidence="18" type="ORF">HCR_01690</name>
</gene>
<evidence type="ECO:0000256" key="10">
    <source>
        <dbReference type="ARBA" id="ARBA00023098"/>
    </source>
</evidence>
<feature type="transmembrane region" description="Helical" evidence="17">
    <location>
        <begin position="82"/>
        <end position="106"/>
    </location>
</feature>
<evidence type="ECO:0000256" key="3">
    <source>
        <dbReference type="ARBA" id="ARBA00010441"/>
    </source>
</evidence>
<comment type="catalytic activity">
    <reaction evidence="14">
        <text>a CDP-1,2-diacyl-sn-glycerol + sn-glycerol 3-phosphate = a 1,2-diacyl-sn-glycero-3-phospho-(1'-sn-glycero-3'-phosphate) + CMP + H(+)</text>
        <dbReference type="Rhea" id="RHEA:12593"/>
        <dbReference type="ChEBI" id="CHEBI:15378"/>
        <dbReference type="ChEBI" id="CHEBI:57597"/>
        <dbReference type="ChEBI" id="CHEBI:58332"/>
        <dbReference type="ChEBI" id="CHEBI:60110"/>
        <dbReference type="ChEBI" id="CHEBI:60377"/>
        <dbReference type="EC" id="2.7.8.5"/>
    </reaction>
</comment>
<dbReference type="InterPro" id="IPR000462">
    <property type="entry name" value="CDP-OH_P_trans"/>
</dbReference>
<keyword evidence="8 17" id="KW-0812">Transmembrane</keyword>
<name>A0ABN6WUN2_9BACT</name>
<keyword evidence="11 17" id="KW-0472">Membrane</keyword>
<keyword evidence="7 16" id="KW-0808">Transferase</keyword>
<accession>A0ABN6WUN2</accession>
<sequence>MTLNLPNILAFSRLLMAPLLLWLLAYRDTAPLQGIHTSWLDYFAALVFVLASVTDFFDGYIARMCDQITTLGKIIDPLADKMLTLAAFLGLVVLERADVFAIFLILSREFFITGLRVMIVSEGRDVAASWMGKVKTVSQMFAIGFLTMDWPGGTALLWLAVAITLYSGYEYIRDYARNR</sequence>
<evidence type="ECO:0000256" key="5">
    <source>
        <dbReference type="ARBA" id="ARBA00014944"/>
    </source>
</evidence>
<keyword evidence="13" id="KW-1208">Phospholipid metabolism</keyword>
<keyword evidence="6" id="KW-0444">Lipid biosynthesis</keyword>
<protein>
    <recommendedName>
        <fullName evidence="5 15">CDP-diacylglycerol--glycerol-3-phosphate 3-phosphatidyltransferase</fullName>
        <ecNumber evidence="4 15">2.7.8.5</ecNumber>
    </recommendedName>
</protein>
<comment type="similarity">
    <text evidence="3 16">Belongs to the CDP-alcohol phosphatidyltransferase class-I family.</text>
</comment>
<evidence type="ECO:0000256" key="16">
    <source>
        <dbReference type="RuleBase" id="RU003750"/>
    </source>
</evidence>
<evidence type="ECO:0000256" key="17">
    <source>
        <dbReference type="SAM" id="Phobius"/>
    </source>
</evidence>
<evidence type="ECO:0000256" key="15">
    <source>
        <dbReference type="NCBIfam" id="TIGR00560"/>
    </source>
</evidence>
<evidence type="ECO:0000256" key="9">
    <source>
        <dbReference type="ARBA" id="ARBA00022989"/>
    </source>
</evidence>
<reference evidence="18 19" key="1">
    <citation type="submission" date="2023-03" db="EMBL/GenBank/DDBJ databases">
        <title>Description of Hydrogenimonas sp. ISO32.</title>
        <authorList>
            <person name="Mino S."/>
            <person name="Fukazawa S."/>
            <person name="Sawabe T."/>
        </authorList>
    </citation>
    <scope>NUCLEOTIDE SEQUENCE [LARGE SCALE GENOMIC DNA]</scope>
    <source>
        <strain evidence="18 19">ISO32</strain>
    </source>
</reference>
<dbReference type="PROSITE" id="PS00379">
    <property type="entry name" value="CDP_ALCOHOL_P_TRANSF"/>
    <property type="match status" value="1"/>
</dbReference>
<evidence type="ECO:0000313" key="19">
    <source>
        <dbReference type="Proteomes" id="UP001321445"/>
    </source>
</evidence>
<evidence type="ECO:0000256" key="11">
    <source>
        <dbReference type="ARBA" id="ARBA00023136"/>
    </source>
</evidence>
<dbReference type="InterPro" id="IPR050324">
    <property type="entry name" value="CDP-alcohol_PTase-I"/>
</dbReference>
<dbReference type="InterPro" id="IPR048254">
    <property type="entry name" value="CDP_ALCOHOL_P_TRANSF_CS"/>
</dbReference>
<evidence type="ECO:0000256" key="6">
    <source>
        <dbReference type="ARBA" id="ARBA00022516"/>
    </source>
</evidence>
<feature type="transmembrane region" description="Helical" evidence="17">
    <location>
        <begin position="39"/>
        <end position="61"/>
    </location>
</feature>
<dbReference type="Proteomes" id="UP001321445">
    <property type="component" value="Chromosome"/>
</dbReference>
<proteinExistence type="inferred from homology"/>
<feature type="transmembrane region" description="Helical" evidence="17">
    <location>
        <begin position="155"/>
        <end position="172"/>
    </location>
</feature>
<dbReference type="PIRSF" id="PIRSF000847">
    <property type="entry name" value="Phos_ph_gly_syn"/>
    <property type="match status" value="1"/>
</dbReference>
<keyword evidence="9 17" id="KW-1133">Transmembrane helix</keyword>
<evidence type="ECO:0000256" key="4">
    <source>
        <dbReference type="ARBA" id="ARBA00013170"/>
    </source>
</evidence>
<keyword evidence="19" id="KW-1185">Reference proteome</keyword>
<dbReference type="Gene3D" id="1.20.120.1760">
    <property type="match status" value="1"/>
</dbReference>
<comment type="subcellular location">
    <subcellularLocation>
        <location evidence="1">Membrane</location>
        <topology evidence="1">Multi-pass membrane protein</topology>
    </subcellularLocation>
</comment>
<dbReference type="InterPro" id="IPR004570">
    <property type="entry name" value="Phosphatidylglycerol_P_synth"/>
</dbReference>
<dbReference type="NCBIfam" id="TIGR00560">
    <property type="entry name" value="pgsA"/>
    <property type="match status" value="1"/>
</dbReference>
<evidence type="ECO:0000256" key="14">
    <source>
        <dbReference type="ARBA" id="ARBA00048586"/>
    </source>
</evidence>
<keyword evidence="10" id="KW-0443">Lipid metabolism</keyword>
<evidence type="ECO:0000256" key="8">
    <source>
        <dbReference type="ARBA" id="ARBA00022692"/>
    </source>
</evidence>
<dbReference type="Pfam" id="PF01066">
    <property type="entry name" value="CDP-OH_P_transf"/>
    <property type="match status" value="1"/>
</dbReference>
<dbReference type="PANTHER" id="PTHR14269:SF62">
    <property type="entry name" value="CDP-DIACYLGLYCEROL--GLYCEROL-3-PHOSPHATE 3-PHOSPHATIDYLTRANSFERASE 1, CHLOROPLASTIC"/>
    <property type="match status" value="1"/>
</dbReference>
<keyword evidence="12" id="KW-0594">Phospholipid biosynthesis</keyword>
<dbReference type="RefSeq" id="WP_286337071.1">
    <property type="nucleotide sequence ID" value="NZ_AP027370.1"/>
</dbReference>
<comment type="pathway">
    <text evidence="2">Phospholipid metabolism; phosphatidylglycerol biosynthesis; phosphatidylglycerol from CDP-diacylglycerol: step 1/2.</text>
</comment>
<evidence type="ECO:0000256" key="2">
    <source>
        <dbReference type="ARBA" id="ARBA00005042"/>
    </source>
</evidence>
<dbReference type="PANTHER" id="PTHR14269">
    <property type="entry name" value="CDP-DIACYLGLYCEROL--GLYCEROL-3-PHOSPHATE 3-PHOSPHATIDYLTRANSFERASE-RELATED"/>
    <property type="match status" value="1"/>
</dbReference>
<dbReference type="EMBL" id="AP027370">
    <property type="protein sequence ID" value="BDY11857.1"/>
    <property type="molecule type" value="Genomic_DNA"/>
</dbReference>
<evidence type="ECO:0000256" key="13">
    <source>
        <dbReference type="ARBA" id="ARBA00023264"/>
    </source>
</evidence>
<evidence type="ECO:0000256" key="12">
    <source>
        <dbReference type="ARBA" id="ARBA00023209"/>
    </source>
</evidence>
<organism evidence="18 19">
    <name type="scientific">Hydrogenimonas cancrithermarum</name>
    <dbReference type="NCBI Taxonomy" id="2993563"/>
    <lineage>
        <taxon>Bacteria</taxon>
        <taxon>Pseudomonadati</taxon>
        <taxon>Campylobacterota</taxon>
        <taxon>Epsilonproteobacteria</taxon>
        <taxon>Campylobacterales</taxon>
        <taxon>Hydrogenimonadaceae</taxon>
        <taxon>Hydrogenimonas</taxon>
    </lineage>
</organism>
<dbReference type="InterPro" id="IPR043130">
    <property type="entry name" value="CDP-OH_PTrfase_TM_dom"/>
</dbReference>
<dbReference type="EC" id="2.7.8.5" evidence="4 15"/>
<evidence type="ECO:0000256" key="7">
    <source>
        <dbReference type="ARBA" id="ARBA00022679"/>
    </source>
</evidence>